<reference evidence="3 4" key="1">
    <citation type="submission" date="2019-10" db="EMBL/GenBank/DDBJ databases">
        <title>Comparative genomics of sulfur disproportionating microorganisms.</title>
        <authorList>
            <person name="Ward L.M."/>
            <person name="Bertran E."/>
            <person name="Johnston D."/>
        </authorList>
    </citation>
    <scope>NUCLEOTIDE SEQUENCE [LARGE SCALE GENOMIC DNA]</scope>
    <source>
        <strain evidence="3 4">DSM 14055</strain>
    </source>
</reference>
<dbReference type="PROSITE" id="PS50005">
    <property type="entry name" value="TPR"/>
    <property type="match status" value="1"/>
</dbReference>
<organism evidence="3 4">
    <name type="scientific">Desulfofundulus thermobenzoicus</name>
    <dbReference type="NCBI Taxonomy" id="29376"/>
    <lineage>
        <taxon>Bacteria</taxon>
        <taxon>Bacillati</taxon>
        <taxon>Bacillota</taxon>
        <taxon>Clostridia</taxon>
        <taxon>Eubacteriales</taxon>
        <taxon>Peptococcaceae</taxon>
        <taxon>Desulfofundulus</taxon>
    </lineage>
</organism>
<keyword evidence="1" id="KW-0802">TPR repeat</keyword>
<sequence>MGKKARRKKTISLVANDIAQVPSNKLQATKKSVVHPSNPVALAAASVACAAVFLFAFFLASANGYARQAGEYLQRGNVQQGLAAMQKAAAYNPFSADYHTGLMRIYLATGKTRQAVEEAGAAAARSQYGAARQADLAQAYLAAGRYADAVTCARRALELAPYQIAWYETLAGICAAAGRGELQAGNKDAARQHLEEALQVPGMLQARVAGLGEEEKKLWRDAPMLAVTPRLQLGVGQAGICWASSPKRNKACRPPCRTTS</sequence>
<feature type="repeat" description="TPR" evidence="1">
    <location>
        <begin position="130"/>
        <end position="163"/>
    </location>
</feature>
<dbReference type="InterPro" id="IPR011990">
    <property type="entry name" value="TPR-like_helical_dom_sf"/>
</dbReference>
<evidence type="ECO:0000313" key="3">
    <source>
        <dbReference type="EMBL" id="MQL51397.1"/>
    </source>
</evidence>
<keyword evidence="2" id="KW-1133">Transmembrane helix</keyword>
<name>A0A6N7IP93_9FIRM</name>
<evidence type="ECO:0000256" key="2">
    <source>
        <dbReference type="SAM" id="Phobius"/>
    </source>
</evidence>
<gene>
    <name evidence="3" type="ORF">GFC01_03785</name>
</gene>
<keyword evidence="2" id="KW-0472">Membrane</keyword>
<dbReference type="OrthoDB" id="1808577at2"/>
<dbReference type="AlphaFoldDB" id="A0A6N7IP93"/>
<protein>
    <submittedName>
        <fullName evidence="3">Tetratricopeptide repeat protein</fullName>
    </submittedName>
</protein>
<dbReference type="SUPFAM" id="SSF48452">
    <property type="entry name" value="TPR-like"/>
    <property type="match status" value="1"/>
</dbReference>
<keyword evidence="2" id="KW-0812">Transmembrane</keyword>
<dbReference type="InterPro" id="IPR019734">
    <property type="entry name" value="TPR_rpt"/>
</dbReference>
<dbReference type="Proteomes" id="UP000441717">
    <property type="component" value="Unassembled WGS sequence"/>
</dbReference>
<dbReference type="Pfam" id="PF13432">
    <property type="entry name" value="TPR_16"/>
    <property type="match status" value="1"/>
</dbReference>
<dbReference type="Pfam" id="PF13181">
    <property type="entry name" value="TPR_8"/>
    <property type="match status" value="1"/>
</dbReference>
<evidence type="ECO:0000313" key="4">
    <source>
        <dbReference type="Proteomes" id="UP000441717"/>
    </source>
</evidence>
<feature type="transmembrane region" description="Helical" evidence="2">
    <location>
        <begin position="40"/>
        <end position="60"/>
    </location>
</feature>
<evidence type="ECO:0000256" key="1">
    <source>
        <dbReference type="PROSITE-ProRule" id="PRU00339"/>
    </source>
</evidence>
<dbReference type="Gene3D" id="1.25.40.10">
    <property type="entry name" value="Tetratricopeptide repeat domain"/>
    <property type="match status" value="1"/>
</dbReference>
<dbReference type="SMART" id="SM00028">
    <property type="entry name" value="TPR"/>
    <property type="match status" value="3"/>
</dbReference>
<dbReference type="EMBL" id="WHYR01000007">
    <property type="protein sequence ID" value="MQL51397.1"/>
    <property type="molecule type" value="Genomic_DNA"/>
</dbReference>
<keyword evidence="4" id="KW-1185">Reference proteome</keyword>
<proteinExistence type="predicted"/>
<accession>A0A6N7IP93</accession>
<comment type="caution">
    <text evidence="3">The sequence shown here is derived from an EMBL/GenBank/DDBJ whole genome shotgun (WGS) entry which is preliminary data.</text>
</comment>